<proteinExistence type="predicted"/>
<organism evidence="1">
    <name type="scientific">marine sediment metagenome</name>
    <dbReference type="NCBI Taxonomy" id="412755"/>
    <lineage>
        <taxon>unclassified sequences</taxon>
        <taxon>metagenomes</taxon>
        <taxon>ecological metagenomes</taxon>
    </lineage>
</organism>
<reference evidence="1" key="1">
    <citation type="journal article" date="2014" name="Front. Microbiol.">
        <title>High frequency of phylogenetically diverse reductive dehalogenase-homologous genes in deep subseafloor sedimentary metagenomes.</title>
        <authorList>
            <person name="Kawai M."/>
            <person name="Futagami T."/>
            <person name="Toyoda A."/>
            <person name="Takaki Y."/>
            <person name="Nishi S."/>
            <person name="Hori S."/>
            <person name="Arai W."/>
            <person name="Tsubouchi T."/>
            <person name="Morono Y."/>
            <person name="Uchiyama I."/>
            <person name="Ito T."/>
            <person name="Fujiyama A."/>
            <person name="Inagaki F."/>
            <person name="Takami H."/>
        </authorList>
    </citation>
    <scope>NUCLEOTIDE SEQUENCE</scope>
    <source>
        <strain evidence="1">Expedition CK06-06</strain>
    </source>
</reference>
<accession>X0XE14</accession>
<evidence type="ECO:0000313" key="1">
    <source>
        <dbReference type="EMBL" id="GAG41424.1"/>
    </source>
</evidence>
<dbReference type="EMBL" id="BARS01043705">
    <property type="protein sequence ID" value="GAG41424.1"/>
    <property type="molecule type" value="Genomic_DNA"/>
</dbReference>
<sequence length="112" mass="12546">MTQSRHAEDSTPICKRIANGDCFAYPGVQILIRSDDAKHSVSKFHHTKRMLEASMGRTRIDQVGQSKLVDMPQTLKCPRIKDLPLFRIHAGEDMNGIADFVDVLCHLGLLDS</sequence>
<gene>
    <name evidence="1" type="ORF">S01H1_66117</name>
</gene>
<name>X0XE14_9ZZZZ</name>
<comment type="caution">
    <text evidence="1">The sequence shown here is derived from an EMBL/GenBank/DDBJ whole genome shotgun (WGS) entry which is preliminary data.</text>
</comment>
<dbReference type="AlphaFoldDB" id="X0XE14"/>
<protein>
    <submittedName>
        <fullName evidence="1">Uncharacterized protein</fullName>
    </submittedName>
</protein>